<comment type="caution">
    <text evidence="2">The sequence shown here is derived from an EMBL/GenBank/DDBJ whole genome shotgun (WGS) entry which is preliminary data.</text>
</comment>
<feature type="transmembrane region" description="Helical" evidence="1">
    <location>
        <begin position="52"/>
        <end position="72"/>
    </location>
</feature>
<dbReference type="EMBL" id="JBCGDC010000039">
    <property type="protein sequence ID" value="MFB6394574.1"/>
    <property type="molecule type" value="Genomic_DNA"/>
</dbReference>
<keyword evidence="1" id="KW-1133">Transmembrane helix</keyword>
<gene>
    <name evidence="2" type="ORF">AAFH96_15870</name>
</gene>
<organism evidence="2 3">
    <name type="scientific">Polymorphospora lycopeni</name>
    <dbReference type="NCBI Taxonomy" id="3140240"/>
    <lineage>
        <taxon>Bacteria</taxon>
        <taxon>Bacillati</taxon>
        <taxon>Actinomycetota</taxon>
        <taxon>Actinomycetes</taxon>
        <taxon>Micromonosporales</taxon>
        <taxon>Micromonosporaceae</taxon>
        <taxon>Polymorphospora</taxon>
    </lineage>
</organism>
<keyword evidence="3" id="KW-1185">Reference proteome</keyword>
<name>A0ABV5CRE0_9ACTN</name>
<evidence type="ECO:0000313" key="2">
    <source>
        <dbReference type="EMBL" id="MFB6394574.1"/>
    </source>
</evidence>
<sequence length="74" mass="7689">MAAMPHTPVVLAEDALLGLLLPFWQILIGIFVLLAVVVSVRRLASRGQSRMTTALLVTGGAIVGLAVLGVLLQG</sequence>
<feature type="transmembrane region" description="Helical" evidence="1">
    <location>
        <begin position="20"/>
        <end position="40"/>
    </location>
</feature>
<proteinExistence type="predicted"/>
<protein>
    <submittedName>
        <fullName evidence="2">Uncharacterized protein</fullName>
    </submittedName>
</protein>
<dbReference type="Proteomes" id="UP001582793">
    <property type="component" value="Unassembled WGS sequence"/>
</dbReference>
<keyword evidence="1" id="KW-0472">Membrane</keyword>
<evidence type="ECO:0000256" key="1">
    <source>
        <dbReference type="SAM" id="Phobius"/>
    </source>
</evidence>
<keyword evidence="1" id="KW-0812">Transmembrane</keyword>
<reference evidence="2 3" key="1">
    <citation type="submission" date="2024-04" db="EMBL/GenBank/DDBJ databases">
        <title>Polymorphospora sp. isolated from Baiyangdian Lake in Xiong'an New Area.</title>
        <authorList>
            <person name="Zhang X."/>
            <person name="Liu J."/>
        </authorList>
    </citation>
    <scope>NUCLEOTIDE SEQUENCE [LARGE SCALE GENOMIC DNA]</scope>
    <source>
        <strain evidence="2 3">2-325</strain>
    </source>
</reference>
<accession>A0ABV5CRE0</accession>
<evidence type="ECO:0000313" key="3">
    <source>
        <dbReference type="Proteomes" id="UP001582793"/>
    </source>
</evidence>